<evidence type="ECO:0000256" key="1">
    <source>
        <dbReference type="SAM" id="MobiDB-lite"/>
    </source>
</evidence>
<gene>
    <name evidence="2" type="ORF">PGLA1383_LOCUS23076</name>
</gene>
<accession>A0A813EW14</accession>
<dbReference type="AlphaFoldDB" id="A0A813EW14"/>
<feature type="compositionally biased region" description="Basic and acidic residues" evidence="1">
    <location>
        <begin position="352"/>
        <end position="361"/>
    </location>
</feature>
<dbReference type="EMBL" id="CAJNNV010017129">
    <property type="protein sequence ID" value="CAE8604936.1"/>
    <property type="molecule type" value="Genomic_DNA"/>
</dbReference>
<protein>
    <submittedName>
        <fullName evidence="2">Uncharacterized protein</fullName>
    </submittedName>
</protein>
<sequence length="367" mass="39921">MGTMVLKWPFMHPGNFCPPNPDGKGWLVGHRLSSRCLSACSAYHFVKCRVSDKQPSQRLASSWASRGTAEADQEDCLDPAQDPMGLLTGDWAMYVSGLDLAIEDGTWTGLTQLRWVSSRAEGRVSAASATLCSRVAPPAFAPAARHVVVNCSSGSVRGHQGDIEAARTSKGGKDELVVHELRHVARLSWQLDARAPSFFFLQWFVIRYKELPPGKSADACEWRELQPAPLADVCDATDLAEGATTPLPAATFTFDVVAAVPLLRFHHYIFSVQVRTPEHDSPWSKASDPLHLMLPEVLPRAVALKEEDPTEVGSEEWSEESEGPDGSDAGPQGGARRQGMEPEAEEAPNLEPEAREAEDVNSRGSAK</sequence>
<feature type="compositionally biased region" description="Acidic residues" evidence="1">
    <location>
        <begin position="308"/>
        <end position="325"/>
    </location>
</feature>
<evidence type="ECO:0000313" key="3">
    <source>
        <dbReference type="Proteomes" id="UP000654075"/>
    </source>
</evidence>
<feature type="region of interest" description="Disordered" evidence="1">
    <location>
        <begin position="305"/>
        <end position="367"/>
    </location>
</feature>
<comment type="caution">
    <text evidence="2">The sequence shown here is derived from an EMBL/GenBank/DDBJ whole genome shotgun (WGS) entry which is preliminary data.</text>
</comment>
<feature type="non-terminal residue" evidence="2">
    <location>
        <position position="367"/>
    </location>
</feature>
<proteinExistence type="predicted"/>
<reference evidence="2" key="1">
    <citation type="submission" date="2021-02" db="EMBL/GenBank/DDBJ databases">
        <authorList>
            <person name="Dougan E. K."/>
            <person name="Rhodes N."/>
            <person name="Thang M."/>
            <person name="Chan C."/>
        </authorList>
    </citation>
    <scope>NUCLEOTIDE SEQUENCE</scope>
</reference>
<dbReference type="Proteomes" id="UP000654075">
    <property type="component" value="Unassembled WGS sequence"/>
</dbReference>
<keyword evidence="3" id="KW-1185">Reference proteome</keyword>
<name>A0A813EW14_POLGL</name>
<evidence type="ECO:0000313" key="2">
    <source>
        <dbReference type="EMBL" id="CAE8604936.1"/>
    </source>
</evidence>
<organism evidence="2 3">
    <name type="scientific">Polarella glacialis</name>
    <name type="common">Dinoflagellate</name>
    <dbReference type="NCBI Taxonomy" id="89957"/>
    <lineage>
        <taxon>Eukaryota</taxon>
        <taxon>Sar</taxon>
        <taxon>Alveolata</taxon>
        <taxon>Dinophyceae</taxon>
        <taxon>Suessiales</taxon>
        <taxon>Suessiaceae</taxon>
        <taxon>Polarella</taxon>
    </lineage>
</organism>